<gene>
    <name evidence="2" type="ORF">ACFOD3_08925</name>
</gene>
<keyword evidence="3" id="KW-1185">Reference proteome</keyword>
<feature type="region of interest" description="Disordered" evidence="1">
    <location>
        <begin position="77"/>
        <end position="99"/>
    </location>
</feature>
<feature type="compositionally biased region" description="Low complexity" evidence="1">
    <location>
        <begin position="77"/>
        <end position="95"/>
    </location>
</feature>
<dbReference type="RefSeq" id="WP_216836077.1">
    <property type="nucleotide sequence ID" value="NZ_JAFNJS010000002.1"/>
</dbReference>
<proteinExistence type="predicted"/>
<reference evidence="3" key="1">
    <citation type="journal article" date="2019" name="Int. J. Syst. Evol. Microbiol.">
        <title>The Global Catalogue of Microorganisms (GCM) 10K type strain sequencing project: providing services to taxonomists for standard genome sequencing and annotation.</title>
        <authorList>
            <consortium name="The Broad Institute Genomics Platform"/>
            <consortium name="The Broad Institute Genome Sequencing Center for Infectious Disease"/>
            <person name="Wu L."/>
            <person name="Ma J."/>
        </authorList>
    </citation>
    <scope>NUCLEOTIDE SEQUENCE [LARGE SCALE GENOMIC DNA]</scope>
    <source>
        <strain evidence="3">CGMCC 1.16855</strain>
    </source>
</reference>
<evidence type="ECO:0000313" key="2">
    <source>
        <dbReference type="EMBL" id="MFC3000015.1"/>
    </source>
</evidence>
<evidence type="ECO:0000256" key="1">
    <source>
        <dbReference type="SAM" id="MobiDB-lite"/>
    </source>
</evidence>
<dbReference type="Proteomes" id="UP001595420">
    <property type="component" value="Unassembled WGS sequence"/>
</dbReference>
<evidence type="ECO:0000313" key="3">
    <source>
        <dbReference type="Proteomes" id="UP001595420"/>
    </source>
</evidence>
<comment type="caution">
    <text evidence="2">The sequence shown here is derived from an EMBL/GenBank/DDBJ whole genome shotgun (WGS) entry which is preliminary data.</text>
</comment>
<name>A0ABV7BVC8_9PROT</name>
<organism evidence="2 3">
    <name type="scientific">Falsiroseomonas tokyonensis</name>
    <dbReference type="NCBI Taxonomy" id="430521"/>
    <lineage>
        <taxon>Bacteria</taxon>
        <taxon>Pseudomonadati</taxon>
        <taxon>Pseudomonadota</taxon>
        <taxon>Alphaproteobacteria</taxon>
        <taxon>Acetobacterales</taxon>
        <taxon>Roseomonadaceae</taxon>
        <taxon>Falsiroseomonas</taxon>
    </lineage>
</organism>
<protein>
    <submittedName>
        <fullName evidence="2">Uncharacterized protein</fullName>
    </submittedName>
</protein>
<dbReference type="EMBL" id="JBHRSB010000002">
    <property type="protein sequence ID" value="MFC3000015.1"/>
    <property type="molecule type" value="Genomic_DNA"/>
</dbReference>
<accession>A0ABV7BVC8</accession>
<sequence length="106" mass="10920">MTAIPTVFGDGIIDVHVASGVVRITLGMQTAASASVKEGKPEASAMLVVPVLQLPNLARVLAEVTRQIEAKAKENLASQAGAQANQGQPAQAEPQDQVAGAFRFNG</sequence>